<organism evidence="4 5">
    <name type="scientific">Cryptosporidium andersoni</name>
    <dbReference type="NCBI Taxonomy" id="117008"/>
    <lineage>
        <taxon>Eukaryota</taxon>
        <taxon>Sar</taxon>
        <taxon>Alveolata</taxon>
        <taxon>Apicomplexa</taxon>
        <taxon>Conoidasida</taxon>
        <taxon>Coccidia</taxon>
        <taxon>Eucoccidiorida</taxon>
        <taxon>Eimeriorina</taxon>
        <taxon>Cryptosporidiidae</taxon>
        <taxon>Cryptosporidium</taxon>
    </lineage>
</organism>
<gene>
    <name evidence="4" type="ORF">cand_027150</name>
</gene>
<dbReference type="SUPFAM" id="SSF75632">
    <property type="entry name" value="Cullin homology domain"/>
    <property type="match status" value="1"/>
</dbReference>
<keyword evidence="2" id="KW-0472">Membrane</keyword>
<accession>A0A1J4MQC9</accession>
<dbReference type="GO" id="GO:0070979">
    <property type="term" value="P:protein K11-linked ubiquitination"/>
    <property type="evidence" value="ECO:0007669"/>
    <property type="project" value="TreeGrafter"/>
</dbReference>
<feature type="transmembrane region" description="Helical" evidence="2">
    <location>
        <begin position="183"/>
        <end position="203"/>
    </location>
</feature>
<comment type="similarity">
    <text evidence="1">Belongs to the cullin family.</text>
</comment>
<evidence type="ECO:0000259" key="3">
    <source>
        <dbReference type="PROSITE" id="PS50069"/>
    </source>
</evidence>
<dbReference type="VEuPathDB" id="CryptoDB:cand_027150"/>
<proteinExistence type="inferred from homology"/>
<reference evidence="4 5" key="1">
    <citation type="submission" date="2016-10" db="EMBL/GenBank/DDBJ databases">
        <title>Reductive evolution of mitochondrial metabolism and differential evolution of invasion-related proteins in Cryptosporidium.</title>
        <authorList>
            <person name="Liu S."/>
            <person name="Roellig D.M."/>
            <person name="Guo Y."/>
            <person name="Li N."/>
            <person name="Frace M.A."/>
            <person name="Tang K."/>
            <person name="Zhang L."/>
            <person name="Feng Y."/>
            <person name="Xiao L."/>
        </authorList>
    </citation>
    <scope>NUCLEOTIDE SEQUENCE [LARGE SCALE GENOMIC DNA]</scope>
    <source>
        <strain evidence="4">30847</strain>
    </source>
</reference>
<dbReference type="EMBL" id="LRBS01000067">
    <property type="protein sequence ID" value="OII76392.1"/>
    <property type="molecule type" value="Genomic_DNA"/>
</dbReference>
<comment type="caution">
    <text evidence="4">The sequence shown here is derived from an EMBL/GenBank/DDBJ whole genome shotgun (WGS) entry which is preliminary data.</text>
</comment>
<dbReference type="GO" id="GO:0007091">
    <property type="term" value="P:metaphase/anaphase transition of mitotic cell cycle"/>
    <property type="evidence" value="ECO:0007669"/>
    <property type="project" value="TreeGrafter"/>
</dbReference>
<evidence type="ECO:0000256" key="2">
    <source>
        <dbReference type="SAM" id="Phobius"/>
    </source>
</evidence>
<dbReference type="PROSITE" id="PS50069">
    <property type="entry name" value="CULLIN_2"/>
    <property type="match status" value="1"/>
</dbReference>
<keyword evidence="5" id="KW-1185">Reference proteome</keyword>
<evidence type="ECO:0000256" key="1">
    <source>
        <dbReference type="PROSITE-ProRule" id="PRU00330"/>
    </source>
</evidence>
<keyword evidence="2" id="KW-0812">Transmembrane</keyword>
<sequence>MISKAEFLNCNIPSAKYNSIFFVEELGRSWENISNIFNKYLKDIIPRVNGFMLGIKENDNITKCIIHTPEDVFDKSTSGISTLRQILKLPDTLNSVEFKTSLSNLYKYNLQVPCLELYLNNALIQVIQDEVEFFWSNISISSKSHNKNQLENNLNTISVSNNSNQSEVLENIYENYSDINLIVFHYSLIFGLIRFTLVFIIIIKGALKFMEQDINDDDFIRKCFLEDDNSTYIYEHKIYEVIVDFHNKIKILLKMNTLKDFEVTLEIYISKVFQCFSKEVLNIQNKSIEHDLKSLFEILTLVCSGINCDFQDLINKIFYLYRYFEPKRLFEVYAMDELSKIGLTDLCNTIIDVCNVNDSIITDDFNLDLLMDTIYKISFGSSKECEYNDKEVTNNFINMLSNCRYVLESCLEYLCGYELTKERNRLMIKDISLFNWISDISLIMRIVGLEEMWYFTVDKKAQKIVVNTLYNSKLFNGETISYVYYTKLVYLWLSPLLSILLNYSSKDCIIDYNTENTEIMDYNQGKVNSFNDNNITILKSVNRCPILYSNDMLLVLYEKCNTIYSLILIEKISEYINNFPNSKKGIVDIYIIMNLLPNSNLNREFWFDFISNQIQTYIENYLLLLEVNTSKIVGFYIKCLYVLLLLEFPVNWLEDTLYKIGNVLRQRNDTTQCIVSWIPFLLENSMNSINEAKIPIPISCSDEGIYPLFSLISPNFKSYKSKIDENFLNLKFENPHIKLILTWITKIYGDHTTLLYDYMNNLASKVIGNWLEISYGQGFNIGATSVNYKSKRQYYDNSGFIDAQTWEISEKDFRRDESVYGIIKMTISKQFSTLNINNKLTSNICDEKKDENDLLLYCNVILQDINDSIDDNKKYKEFRKNNIDQELSNTTGVTISRYYWPENIVGTESKNNLFPLSASLKSEIESYRNFFEEEHPGRTYNCYHGYGNTIVDLQALDGTIRTNIILNFLQVSIYEYISDKFEYYSNSISKSESASRSSSNTLFNWFALNTKNKNSEPLTENNINYTNEVSFNELIEYFGLSESDMRWNIESMVIRGLLEQNPNGTEMYKIPESFHFNCKTVDNLSTSKSNSELDSSQNDMINDMTVMLDFKNIAQTENVNIKYIEKNEINQSTDDHDSYNQEILSENEDDEDVNLNFPTGIVTSIVNDRGSTELENSALNFAKNKGISKSSIPPIISKSTYLDKHCHCTIPIILHSEDYSTHIQDDYNRAHEDISDVSSFDIIKECEHMIRATLQLNGAMAPAVLFSRVRTAMTNHITNCKTNKSKDELIELPDQSIQNILNWSQHVQAINNLVDRGEIVNIGGRLFLEK</sequence>
<evidence type="ECO:0000313" key="4">
    <source>
        <dbReference type="EMBL" id="OII76392.1"/>
    </source>
</evidence>
<protein>
    <recommendedName>
        <fullName evidence="3">Cullin family profile domain-containing protein</fullName>
    </recommendedName>
</protein>
<dbReference type="InterPro" id="IPR016158">
    <property type="entry name" value="Cullin_homology"/>
</dbReference>
<dbReference type="InterPro" id="IPR036317">
    <property type="entry name" value="Cullin_homology_sf"/>
</dbReference>
<dbReference type="OrthoDB" id="339337at2759"/>
<dbReference type="GeneID" id="92366899"/>
<dbReference type="RefSeq" id="XP_067068238.1">
    <property type="nucleotide sequence ID" value="XM_067212943.1"/>
</dbReference>
<dbReference type="Gene3D" id="3.30.230.130">
    <property type="entry name" value="Cullin, Chain C, Domain 2"/>
    <property type="match status" value="1"/>
</dbReference>
<evidence type="ECO:0000313" key="5">
    <source>
        <dbReference type="Proteomes" id="UP000186804"/>
    </source>
</evidence>
<dbReference type="PANTHER" id="PTHR45957">
    <property type="entry name" value="ANAPHASE-PROMOTING COMPLEX SUBUNIT 2"/>
    <property type="match status" value="1"/>
</dbReference>
<dbReference type="InterPro" id="IPR044554">
    <property type="entry name" value="ANAPC2"/>
</dbReference>
<keyword evidence="2" id="KW-1133">Transmembrane helix</keyword>
<dbReference type="GO" id="GO:0005680">
    <property type="term" value="C:anaphase-promoting complex"/>
    <property type="evidence" value="ECO:0007669"/>
    <property type="project" value="TreeGrafter"/>
</dbReference>
<feature type="domain" description="Cullin family profile" evidence="3">
    <location>
        <begin position="807"/>
        <end position="1053"/>
    </location>
</feature>
<dbReference type="PANTHER" id="PTHR45957:SF1">
    <property type="entry name" value="ANAPHASE-PROMOTING COMPLEX SUBUNIT 2"/>
    <property type="match status" value="1"/>
</dbReference>
<name>A0A1J4MQC9_9CRYT</name>
<dbReference type="Proteomes" id="UP000186804">
    <property type="component" value="Unassembled WGS sequence"/>
</dbReference>